<evidence type="ECO:0000313" key="3">
    <source>
        <dbReference type="Proteomes" id="UP000823388"/>
    </source>
</evidence>
<comment type="caution">
    <text evidence="2">The sequence shown here is derived from an EMBL/GenBank/DDBJ whole genome shotgun (WGS) entry which is preliminary data.</text>
</comment>
<gene>
    <name evidence="2" type="ORF">PVAP13_3KG297054</name>
</gene>
<dbReference type="AlphaFoldDB" id="A0A8T0UUK8"/>
<protein>
    <submittedName>
        <fullName evidence="2">Uncharacterized protein</fullName>
    </submittedName>
</protein>
<evidence type="ECO:0000256" key="1">
    <source>
        <dbReference type="SAM" id="MobiDB-lite"/>
    </source>
</evidence>
<organism evidence="2 3">
    <name type="scientific">Panicum virgatum</name>
    <name type="common">Blackwell switchgrass</name>
    <dbReference type="NCBI Taxonomy" id="38727"/>
    <lineage>
        <taxon>Eukaryota</taxon>
        <taxon>Viridiplantae</taxon>
        <taxon>Streptophyta</taxon>
        <taxon>Embryophyta</taxon>
        <taxon>Tracheophyta</taxon>
        <taxon>Spermatophyta</taxon>
        <taxon>Magnoliopsida</taxon>
        <taxon>Liliopsida</taxon>
        <taxon>Poales</taxon>
        <taxon>Poaceae</taxon>
        <taxon>PACMAD clade</taxon>
        <taxon>Panicoideae</taxon>
        <taxon>Panicodae</taxon>
        <taxon>Paniceae</taxon>
        <taxon>Panicinae</taxon>
        <taxon>Panicum</taxon>
        <taxon>Panicum sect. Hiantes</taxon>
    </lineage>
</organism>
<reference evidence="2" key="1">
    <citation type="submission" date="2020-05" db="EMBL/GenBank/DDBJ databases">
        <title>WGS assembly of Panicum virgatum.</title>
        <authorList>
            <person name="Lovell J.T."/>
            <person name="Jenkins J."/>
            <person name="Shu S."/>
            <person name="Juenger T.E."/>
            <person name="Schmutz J."/>
        </authorList>
    </citation>
    <scope>NUCLEOTIDE SEQUENCE</scope>
    <source>
        <strain evidence="2">AP13</strain>
    </source>
</reference>
<keyword evidence="3" id="KW-1185">Reference proteome</keyword>
<feature type="region of interest" description="Disordered" evidence="1">
    <location>
        <begin position="1"/>
        <end position="90"/>
    </location>
</feature>
<evidence type="ECO:0000313" key="2">
    <source>
        <dbReference type="EMBL" id="KAG2625828.1"/>
    </source>
</evidence>
<feature type="compositionally biased region" description="Pro residues" evidence="1">
    <location>
        <begin position="1"/>
        <end position="11"/>
    </location>
</feature>
<accession>A0A8T0UUK8</accession>
<dbReference type="Proteomes" id="UP000823388">
    <property type="component" value="Chromosome 3K"/>
</dbReference>
<dbReference type="EMBL" id="CM029041">
    <property type="protein sequence ID" value="KAG2625828.1"/>
    <property type="molecule type" value="Genomic_DNA"/>
</dbReference>
<sequence length="149" mass="15997">MPAAMPWPPPRGGVRWHGGGRREERGGRWDELGAAEGGGGWRKEGAARHGGGGEEVEVPRSARAQRGGARGTGEGGRRSTGGESRGLLRRRYWRPPAAAAALVGGRERGERDEENVDIEGDKTQGLFCIYSCLLKDYGSKWHNLTSSGC</sequence>
<feature type="compositionally biased region" description="Basic and acidic residues" evidence="1">
    <location>
        <begin position="20"/>
        <end position="31"/>
    </location>
</feature>
<name>A0A8T0UUK8_PANVG</name>
<proteinExistence type="predicted"/>